<feature type="domain" description="Phosphoribosyltransferase" evidence="11">
    <location>
        <begin position="50"/>
        <end position="172"/>
    </location>
</feature>
<dbReference type="EC" id="2.4.2.7" evidence="6"/>
<dbReference type="HAMAP" id="MF_00004">
    <property type="entry name" value="Aden_phosphoribosyltr"/>
    <property type="match status" value="1"/>
</dbReference>
<proteinExistence type="inferred from homology"/>
<keyword evidence="9" id="KW-0808">Transferase</keyword>
<dbReference type="InterPro" id="IPR005764">
    <property type="entry name" value="Ade_phspho_trans"/>
</dbReference>
<evidence type="ECO:0000256" key="4">
    <source>
        <dbReference type="ARBA" id="ARBA00004659"/>
    </source>
</evidence>
<comment type="subcellular location">
    <subcellularLocation>
        <location evidence="3">Cytoplasm</location>
    </subcellularLocation>
</comment>
<comment type="pathway">
    <text evidence="4">Purine metabolism; AMP biosynthesis via salvage pathway; AMP from adenine: step 1/1.</text>
</comment>
<dbReference type="GO" id="GO:0006168">
    <property type="term" value="P:adenine salvage"/>
    <property type="evidence" value="ECO:0007669"/>
    <property type="project" value="InterPro"/>
</dbReference>
<evidence type="ECO:0000256" key="9">
    <source>
        <dbReference type="ARBA" id="ARBA00022679"/>
    </source>
</evidence>
<dbReference type="AlphaFoldDB" id="A0A6J5ZSN4"/>
<dbReference type="PANTHER" id="PTHR32315:SF3">
    <property type="entry name" value="ADENINE PHOSPHORIBOSYLTRANSFERASE"/>
    <property type="match status" value="1"/>
</dbReference>
<sequence length="178" mass="19383">MSITRAHAESLIVEIEDYPTPGVTFKDLTPVFADHDALTYILHECQHHFANSRLTKIAGIEARGFIFGGALAAHMNLGFVPIRKAGKLPRQTYRVDYSLEYGKDSVEIHKDALTKDDNVLLVDDVLATGGTATAAAQLISHCGATISGLSVLLTLDFLGGATRFDEKFPETEIFTVFS</sequence>
<dbReference type="FunFam" id="3.40.50.2020:FF:000021">
    <property type="entry name" value="Adenine phosphoribosyltransferase"/>
    <property type="match status" value="1"/>
</dbReference>
<evidence type="ECO:0000256" key="8">
    <source>
        <dbReference type="ARBA" id="ARBA00022676"/>
    </source>
</evidence>
<keyword evidence="10" id="KW-0660">Purine salvage</keyword>
<reference evidence="12" key="1">
    <citation type="submission" date="2020-05" db="EMBL/GenBank/DDBJ databases">
        <authorList>
            <person name="Chiriac C."/>
            <person name="Salcher M."/>
            <person name="Ghai R."/>
            <person name="Kavagutti S V."/>
        </authorList>
    </citation>
    <scope>NUCLEOTIDE SEQUENCE</scope>
</reference>
<evidence type="ECO:0000256" key="10">
    <source>
        <dbReference type="ARBA" id="ARBA00022726"/>
    </source>
</evidence>
<dbReference type="NCBIfam" id="NF002636">
    <property type="entry name" value="PRK02304.1-5"/>
    <property type="match status" value="1"/>
</dbReference>
<evidence type="ECO:0000256" key="5">
    <source>
        <dbReference type="ARBA" id="ARBA00008391"/>
    </source>
</evidence>
<evidence type="ECO:0000313" key="12">
    <source>
        <dbReference type="EMBL" id="CAB4343670.1"/>
    </source>
</evidence>
<accession>A0A6J5ZSN4</accession>
<comment type="similarity">
    <text evidence="5">Belongs to the purine/pyrimidine phosphoribosyltransferase family.</text>
</comment>
<dbReference type="Gene3D" id="3.40.50.2020">
    <property type="match status" value="1"/>
</dbReference>
<dbReference type="NCBIfam" id="NF002634">
    <property type="entry name" value="PRK02304.1-3"/>
    <property type="match status" value="1"/>
</dbReference>
<evidence type="ECO:0000256" key="3">
    <source>
        <dbReference type="ARBA" id="ARBA00004496"/>
    </source>
</evidence>
<gene>
    <name evidence="12" type="ORF">UFOPK3770_01204</name>
</gene>
<dbReference type="Pfam" id="PF00156">
    <property type="entry name" value="Pribosyltran"/>
    <property type="match status" value="1"/>
</dbReference>
<dbReference type="NCBIfam" id="TIGR01090">
    <property type="entry name" value="apt"/>
    <property type="match status" value="1"/>
</dbReference>
<organism evidence="12">
    <name type="scientific">freshwater metagenome</name>
    <dbReference type="NCBI Taxonomy" id="449393"/>
    <lineage>
        <taxon>unclassified sequences</taxon>
        <taxon>metagenomes</taxon>
        <taxon>ecological metagenomes</taxon>
    </lineage>
</organism>
<evidence type="ECO:0000256" key="2">
    <source>
        <dbReference type="ARBA" id="ARBA00003968"/>
    </source>
</evidence>
<comment type="function">
    <text evidence="2">Catalyzes a salvage reaction resulting in the formation of AMP, that is energically less costly than de novo synthesis.</text>
</comment>
<evidence type="ECO:0000256" key="7">
    <source>
        <dbReference type="ARBA" id="ARBA00022490"/>
    </source>
</evidence>
<dbReference type="EMBL" id="CAESAJ010000172">
    <property type="protein sequence ID" value="CAB4343670.1"/>
    <property type="molecule type" value="Genomic_DNA"/>
</dbReference>
<dbReference type="InterPro" id="IPR029057">
    <property type="entry name" value="PRTase-like"/>
</dbReference>
<dbReference type="GO" id="GO:0002055">
    <property type="term" value="F:adenine binding"/>
    <property type="evidence" value="ECO:0007669"/>
    <property type="project" value="TreeGrafter"/>
</dbReference>
<dbReference type="PANTHER" id="PTHR32315">
    <property type="entry name" value="ADENINE PHOSPHORIBOSYLTRANSFERASE"/>
    <property type="match status" value="1"/>
</dbReference>
<dbReference type="SUPFAM" id="SSF53271">
    <property type="entry name" value="PRTase-like"/>
    <property type="match status" value="1"/>
</dbReference>
<dbReference type="UniPathway" id="UPA00588">
    <property type="reaction ID" value="UER00646"/>
</dbReference>
<keyword evidence="8" id="KW-0328">Glycosyltransferase</keyword>
<evidence type="ECO:0000259" key="11">
    <source>
        <dbReference type="Pfam" id="PF00156"/>
    </source>
</evidence>
<keyword evidence="7" id="KW-0963">Cytoplasm</keyword>
<name>A0A6J5ZSN4_9ZZZZ</name>
<protein>
    <recommendedName>
        <fullName evidence="6">adenine phosphoribosyltransferase</fullName>
        <ecNumber evidence="6">2.4.2.7</ecNumber>
    </recommendedName>
</protein>
<dbReference type="GO" id="GO:0044209">
    <property type="term" value="P:AMP salvage"/>
    <property type="evidence" value="ECO:0007669"/>
    <property type="project" value="UniProtKB-UniPathway"/>
</dbReference>
<dbReference type="GO" id="GO:0003999">
    <property type="term" value="F:adenine phosphoribosyltransferase activity"/>
    <property type="evidence" value="ECO:0007669"/>
    <property type="project" value="UniProtKB-EC"/>
</dbReference>
<evidence type="ECO:0000256" key="6">
    <source>
        <dbReference type="ARBA" id="ARBA00011893"/>
    </source>
</evidence>
<dbReference type="GO" id="GO:0005737">
    <property type="term" value="C:cytoplasm"/>
    <property type="evidence" value="ECO:0007669"/>
    <property type="project" value="UniProtKB-SubCell"/>
</dbReference>
<evidence type="ECO:0000256" key="1">
    <source>
        <dbReference type="ARBA" id="ARBA00000868"/>
    </source>
</evidence>
<dbReference type="GO" id="GO:0016208">
    <property type="term" value="F:AMP binding"/>
    <property type="evidence" value="ECO:0007669"/>
    <property type="project" value="TreeGrafter"/>
</dbReference>
<dbReference type="CDD" id="cd06223">
    <property type="entry name" value="PRTases_typeI"/>
    <property type="match status" value="1"/>
</dbReference>
<dbReference type="InterPro" id="IPR000836">
    <property type="entry name" value="PRTase_dom"/>
</dbReference>
<dbReference type="InterPro" id="IPR050054">
    <property type="entry name" value="UPRTase/APRTase"/>
</dbReference>
<comment type="catalytic activity">
    <reaction evidence="1">
        <text>AMP + diphosphate = 5-phospho-alpha-D-ribose 1-diphosphate + adenine</text>
        <dbReference type="Rhea" id="RHEA:16609"/>
        <dbReference type="ChEBI" id="CHEBI:16708"/>
        <dbReference type="ChEBI" id="CHEBI:33019"/>
        <dbReference type="ChEBI" id="CHEBI:58017"/>
        <dbReference type="ChEBI" id="CHEBI:456215"/>
        <dbReference type="EC" id="2.4.2.7"/>
    </reaction>
</comment>
<dbReference type="GO" id="GO:0006166">
    <property type="term" value="P:purine ribonucleoside salvage"/>
    <property type="evidence" value="ECO:0007669"/>
    <property type="project" value="UniProtKB-KW"/>
</dbReference>